<evidence type="ECO:0000313" key="2">
    <source>
        <dbReference type="Proteomes" id="UP001589587"/>
    </source>
</evidence>
<dbReference type="Proteomes" id="UP001589587">
    <property type="component" value="Unassembled WGS sequence"/>
</dbReference>
<dbReference type="EMBL" id="JBHMAS010000006">
    <property type="protein sequence ID" value="MFB9779558.1"/>
    <property type="molecule type" value="Genomic_DNA"/>
</dbReference>
<keyword evidence="2" id="KW-1185">Reference proteome</keyword>
<comment type="caution">
    <text evidence="1">The sequence shown here is derived from an EMBL/GenBank/DDBJ whole genome shotgun (WGS) entry which is preliminary data.</text>
</comment>
<evidence type="ECO:0000313" key="1">
    <source>
        <dbReference type="EMBL" id="MFB9779558.1"/>
    </source>
</evidence>
<reference evidence="1 2" key="1">
    <citation type="submission" date="2024-09" db="EMBL/GenBank/DDBJ databases">
        <authorList>
            <person name="Sun Q."/>
            <person name="Mori K."/>
        </authorList>
    </citation>
    <scope>NUCLEOTIDE SEQUENCE [LARGE SCALE GENOMIC DNA]</scope>
    <source>
        <strain evidence="1 2">JCM 11411</strain>
    </source>
</reference>
<protein>
    <submittedName>
        <fullName evidence="1">Uncharacterized protein</fullName>
    </submittedName>
</protein>
<dbReference type="RefSeq" id="WP_378374250.1">
    <property type="nucleotide sequence ID" value="NZ_JBHMAS010000006.1"/>
</dbReference>
<proteinExistence type="predicted"/>
<organism evidence="1 2">
    <name type="scientific">Rhodococcus baikonurensis</name>
    <dbReference type="NCBI Taxonomy" id="172041"/>
    <lineage>
        <taxon>Bacteria</taxon>
        <taxon>Bacillati</taxon>
        <taxon>Actinomycetota</taxon>
        <taxon>Actinomycetes</taxon>
        <taxon>Mycobacteriales</taxon>
        <taxon>Nocardiaceae</taxon>
        <taxon>Rhodococcus</taxon>
        <taxon>Rhodococcus erythropolis group</taxon>
    </lineage>
</organism>
<gene>
    <name evidence="1" type="ORF">ACFFQ6_07685</name>
</gene>
<accession>A0ABV5XAS3</accession>
<sequence length="155" mass="17080">MDFSATIADLKNDTLSHLDLALDDERFEVEINEDGAVSAIFGVTLAFHRQLGLKDGIVDSDGELTKGGAERLQTYLRKYLSEESGLDTSTLEVSADEQTSTLGEDPGFAVILTSTPGLSTKFQKYWDETLWPFSATMINICDPGTFNAPYMFDHI</sequence>
<name>A0ABV5XAS3_9NOCA</name>